<keyword evidence="1" id="KW-0472">Membrane</keyword>
<accession>F9UKI3</accession>
<comment type="caution">
    <text evidence="2">The sequence shown here is derived from an EMBL/GenBank/DDBJ whole genome shotgun (WGS) entry which is preliminary data.</text>
</comment>
<feature type="transmembrane region" description="Helical" evidence="1">
    <location>
        <begin position="24"/>
        <end position="49"/>
    </location>
</feature>
<dbReference type="EMBL" id="AFXA01000011">
    <property type="protein sequence ID" value="EGV00188.1"/>
    <property type="molecule type" value="Genomic_DNA"/>
</dbReference>
<dbReference type="AlphaFoldDB" id="F9UKI3"/>
<protein>
    <recommendedName>
        <fullName evidence="4">DUF3899 domain-containing protein</fullName>
    </recommendedName>
</protein>
<reference evidence="2 3" key="1">
    <citation type="journal article" date="2013" name="Genome Announc.">
        <title>Genome Sequence of Mycoplasma columbinum Strain SF7.</title>
        <authorList>
            <person name="Guo Z."/>
            <person name="Xu X."/>
            <person name="Zheng Q."/>
            <person name="Li T."/>
            <person name="Kuang S."/>
            <person name="Zhang Z."/>
            <person name="Chen Y."/>
            <person name="Lu X."/>
            <person name="Zhou R."/>
            <person name="Bi D."/>
            <person name="Jin H."/>
        </authorList>
    </citation>
    <scope>NUCLEOTIDE SEQUENCE [LARGE SCALE GENOMIC DNA]</scope>
    <source>
        <strain evidence="2 3">SF7</strain>
    </source>
</reference>
<dbReference type="STRING" id="1037410.MCSF7_01981"/>
<proteinExistence type="predicted"/>
<name>F9UKI3_9BACT</name>
<dbReference type="RefSeq" id="WP_006608801.1">
    <property type="nucleotide sequence ID" value="NZ_AFXA01000011.1"/>
</dbReference>
<sequence>MENFSHIVVEATNYYNVTYKQPFLTIYSIFPFLSFACLFVAIILFWQLAKNKKWLNWKQDSYELKKYDLKSEDITQEKIKNAKKYKLIKTIAWIILLIGLSSLVITIGVLIYQFLFVPV</sequence>
<feature type="transmembrane region" description="Helical" evidence="1">
    <location>
        <begin position="90"/>
        <end position="115"/>
    </location>
</feature>
<organism evidence="2 3">
    <name type="scientific">Mycoplasmopsis columbina SF7</name>
    <dbReference type="NCBI Taxonomy" id="1037410"/>
    <lineage>
        <taxon>Bacteria</taxon>
        <taxon>Bacillati</taxon>
        <taxon>Mycoplasmatota</taxon>
        <taxon>Mycoplasmoidales</taxon>
        <taxon>Metamycoplasmataceae</taxon>
        <taxon>Mycoplasmopsis</taxon>
    </lineage>
</organism>
<keyword evidence="3" id="KW-1185">Reference proteome</keyword>
<keyword evidence="1" id="KW-0812">Transmembrane</keyword>
<dbReference type="Proteomes" id="UP000004978">
    <property type="component" value="Unassembled WGS sequence"/>
</dbReference>
<keyword evidence="1" id="KW-1133">Transmembrane helix</keyword>
<evidence type="ECO:0008006" key="4">
    <source>
        <dbReference type="Google" id="ProtNLM"/>
    </source>
</evidence>
<evidence type="ECO:0000313" key="3">
    <source>
        <dbReference type="Proteomes" id="UP000004978"/>
    </source>
</evidence>
<gene>
    <name evidence="2" type="ORF">MCSF7_01981</name>
</gene>
<evidence type="ECO:0000313" key="2">
    <source>
        <dbReference type="EMBL" id="EGV00188.1"/>
    </source>
</evidence>
<evidence type="ECO:0000256" key="1">
    <source>
        <dbReference type="SAM" id="Phobius"/>
    </source>
</evidence>